<dbReference type="PROSITE" id="PS01357">
    <property type="entry name" value="ZF_ZZ_1"/>
    <property type="match status" value="1"/>
</dbReference>
<reference evidence="15" key="1">
    <citation type="submission" date="2022-07" db="EMBL/GenBank/DDBJ databases">
        <title>Phylogenomic reconstructions and comparative analyses of Kickxellomycotina fungi.</title>
        <authorList>
            <person name="Reynolds N.K."/>
            <person name="Stajich J.E."/>
            <person name="Barry K."/>
            <person name="Grigoriev I.V."/>
            <person name="Crous P."/>
            <person name="Smith M.E."/>
        </authorList>
    </citation>
    <scope>NUCLEOTIDE SEQUENCE</scope>
    <source>
        <strain evidence="15">BCRC 34489</strain>
    </source>
</reference>
<dbReference type="InterPro" id="IPR009057">
    <property type="entry name" value="Homeodomain-like_sf"/>
</dbReference>
<evidence type="ECO:0000256" key="5">
    <source>
        <dbReference type="ARBA" id="ARBA00023015"/>
    </source>
</evidence>
<organism evidence="15 16">
    <name type="scientific">Coemansia interrupta</name>
    <dbReference type="NCBI Taxonomy" id="1126814"/>
    <lineage>
        <taxon>Eukaryota</taxon>
        <taxon>Fungi</taxon>
        <taxon>Fungi incertae sedis</taxon>
        <taxon>Zoopagomycota</taxon>
        <taxon>Kickxellomycotina</taxon>
        <taxon>Kickxellomycetes</taxon>
        <taxon>Kickxellales</taxon>
        <taxon>Kickxellaceae</taxon>
        <taxon>Coemansia</taxon>
    </lineage>
</organism>
<dbReference type="GO" id="GO:0006357">
    <property type="term" value="P:regulation of transcription by RNA polymerase II"/>
    <property type="evidence" value="ECO:0007669"/>
    <property type="project" value="TreeGrafter"/>
</dbReference>
<feature type="compositionally biased region" description="Low complexity" evidence="9">
    <location>
        <begin position="468"/>
        <end position="485"/>
    </location>
</feature>
<evidence type="ECO:0000259" key="10">
    <source>
        <dbReference type="PROSITE" id="PS50090"/>
    </source>
</evidence>
<feature type="compositionally biased region" description="Polar residues" evidence="9">
    <location>
        <begin position="511"/>
        <end position="528"/>
    </location>
</feature>
<dbReference type="Pfam" id="PF25299">
    <property type="entry name" value="ZZ_ADA2"/>
    <property type="match status" value="1"/>
</dbReference>
<feature type="compositionally biased region" description="Pro residues" evidence="9">
    <location>
        <begin position="458"/>
        <end position="467"/>
    </location>
</feature>
<dbReference type="InterPro" id="IPR017930">
    <property type="entry name" value="Myb_dom"/>
</dbReference>
<dbReference type="GO" id="GO:0003682">
    <property type="term" value="F:chromatin binding"/>
    <property type="evidence" value="ECO:0007669"/>
    <property type="project" value="TreeGrafter"/>
</dbReference>
<feature type="region of interest" description="Disordered" evidence="9">
    <location>
        <begin position="354"/>
        <end position="374"/>
    </location>
</feature>
<dbReference type="Pfam" id="PF22941">
    <property type="entry name" value="TADA2A-like_3rd"/>
    <property type="match status" value="1"/>
</dbReference>
<dbReference type="PROSITE" id="PS50090">
    <property type="entry name" value="MYB_LIKE"/>
    <property type="match status" value="1"/>
</dbReference>
<dbReference type="InterPro" id="IPR043145">
    <property type="entry name" value="Znf_ZZ_sf"/>
</dbReference>
<dbReference type="InterPro" id="IPR007526">
    <property type="entry name" value="SWIRM"/>
</dbReference>
<sequence>MPESSAMPASGIQPGDEVGQKFHCDNCQANVTDSVRISCNECPEFDLCTTCFSRGIELGSHRNNHAYRVVTRHRFPIFTEDWSADEELLLIDGLRQFGMGNWKDAAEHVGTRSKEECEQHYMEVYVGSDTWPLPDMNCTFENKFARVVDDRRGNHSTPNRLRVLSSQPSNHEIVGYMPGRLEFEMEHENEAEQVVKDMVIHDDDSIEEVELKQIVLRVYNSKLDRRLYRKRFILDRGLLEYRKNQSIEKKRPKDERDLLNKIKVFARMQTREDFDQFSTGILNEHTLRQRIAQLQEWRRNGITTIADGSQYEVEKSQRPSRRATTVRESAHLLERLHQTVSARAARDSATGELALLGSQKHPPRKPTNPSDIESADGAELLLDSEKEVCLQLRIFPRLYLTVKEALLTEHARTGTLKRKRVHDLSNIDSSKVSELYDFFVKNGWIRAHGQPVSYMPPVVPPPPPPPASATAPAPTLASAPAPAPAPATSLLPIVPSSSASSLSGNMHDRTTNGLQFKDNNAQTQFIGTSSSSRYPGSSMPPDTAIRTEY</sequence>
<dbReference type="Gene3D" id="3.30.60.90">
    <property type="match status" value="1"/>
</dbReference>
<feature type="domain" description="Myb-like" evidence="10">
    <location>
        <begin position="82"/>
        <end position="125"/>
    </location>
</feature>
<dbReference type="Proteomes" id="UP001140172">
    <property type="component" value="Unassembled WGS sequence"/>
</dbReference>
<evidence type="ECO:0000256" key="9">
    <source>
        <dbReference type="SAM" id="MobiDB-lite"/>
    </source>
</evidence>
<dbReference type="SMART" id="SM00291">
    <property type="entry name" value="ZnF_ZZ"/>
    <property type="match status" value="1"/>
</dbReference>
<dbReference type="FunFam" id="1.10.10.10:FF:000087">
    <property type="entry name" value="Transcriptional adapter 2"/>
    <property type="match status" value="1"/>
</dbReference>
<dbReference type="SUPFAM" id="SSF46689">
    <property type="entry name" value="Homeodomain-like"/>
    <property type="match status" value="2"/>
</dbReference>
<dbReference type="InterPro" id="IPR055141">
    <property type="entry name" value="TADA2A_B-like_dom"/>
</dbReference>
<keyword evidence="4" id="KW-0862">Zinc</keyword>
<dbReference type="InterPro" id="IPR036388">
    <property type="entry name" value="WH-like_DNA-bd_sf"/>
</dbReference>
<keyword evidence="16" id="KW-1185">Reference proteome</keyword>
<dbReference type="GO" id="GO:0070461">
    <property type="term" value="C:SAGA-type complex"/>
    <property type="evidence" value="ECO:0007669"/>
    <property type="project" value="TreeGrafter"/>
</dbReference>
<dbReference type="InterPro" id="IPR041983">
    <property type="entry name" value="ADA2-like_ZZ"/>
</dbReference>
<evidence type="ECO:0000256" key="2">
    <source>
        <dbReference type="ARBA" id="ARBA00022723"/>
    </source>
</evidence>
<dbReference type="PROSITE" id="PS50135">
    <property type="entry name" value="ZF_ZZ_2"/>
    <property type="match status" value="1"/>
</dbReference>
<dbReference type="Gene3D" id="1.10.10.10">
    <property type="entry name" value="Winged helix-like DNA-binding domain superfamily/Winged helix DNA-binding domain"/>
    <property type="match status" value="1"/>
</dbReference>
<dbReference type="PROSITE" id="PS51293">
    <property type="entry name" value="SANT"/>
    <property type="match status" value="1"/>
</dbReference>
<dbReference type="GO" id="GO:0003713">
    <property type="term" value="F:transcription coactivator activity"/>
    <property type="evidence" value="ECO:0007669"/>
    <property type="project" value="TreeGrafter"/>
</dbReference>
<feature type="region of interest" description="Disordered" evidence="9">
    <location>
        <begin position="497"/>
        <end position="549"/>
    </location>
</feature>
<keyword evidence="7" id="KW-0539">Nucleus</keyword>
<dbReference type="GO" id="GO:0006338">
    <property type="term" value="P:chromatin remodeling"/>
    <property type="evidence" value="ECO:0007669"/>
    <property type="project" value="TreeGrafter"/>
</dbReference>
<evidence type="ECO:0000259" key="12">
    <source>
        <dbReference type="PROSITE" id="PS50934"/>
    </source>
</evidence>
<dbReference type="GO" id="GO:0005634">
    <property type="term" value="C:nucleus"/>
    <property type="evidence" value="ECO:0007669"/>
    <property type="project" value="UniProtKB-SubCell"/>
</dbReference>
<feature type="domain" description="SANT" evidence="13">
    <location>
        <begin position="77"/>
        <end position="129"/>
    </location>
</feature>
<dbReference type="SMART" id="SM00717">
    <property type="entry name" value="SANT"/>
    <property type="match status" value="1"/>
</dbReference>
<protein>
    <submittedName>
        <fullName evidence="15">Transcriptional adapter ada2</fullName>
    </submittedName>
</protein>
<evidence type="ECO:0000256" key="6">
    <source>
        <dbReference type="ARBA" id="ARBA00023163"/>
    </source>
</evidence>
<dbReference type="EMBL" id="JANBUM010000378">
    <property type="protein sequence ID" value="KAJ2777961.1"/>
    <property type="molecule type" value="Genomic_DNA"/>
</dbReference>
<dbReference type="InterPro" id="IPR017884">
    <property type="entry name" value="SANT_dom"/>
</dbReference>
<dbReference type="InterPro" id="IPR001005">
    <property type="entry name" value="SANT/Myb"/>
</dbReference>
<dbReference type="PROSITE" id="PS51294">
    <property type="entry name" value="HTH_MYB"/>
    <property type="match status" value="1"/>
</dbReference>
<dbReference type="Gene3D" id="1.10.10.60">
    <property type="entry name" value="Homeodomain-like"/>
    <property type="match status" value="1"/>
</dbReference>
<dbReference type="SUPFAM" id="SSF57850">
    <property type="entry name" value="RING/U-box"/>
    <property type="match status" value="1"/>
</dbReference>
<dbReference type="OrthoDB" id="270417at2759"/>
<dbReference type="PANTHER" id="PTHR12374:SF20">
    <property type="entry name" value="TRANSCRIPTIONAL ADAPTER 2-ALPHA"/>
    <property type="match status" value="1"/>
</dbReference>
<name>A0A9W8H3P1_9FUNG</name>
<evidence type="ECO:0000259" key="13">
    <source>
        <dbReference type="PROSITE" id="PS51293"/>
    </source>
</evidence>
<comment type="caution">
    <text evidence="15">The sequence shown here is derived from an EMBL/GenBank/DDBJ whole genome shotgun (WGS) entry which is preliminary data.</text>
</comment>
<evidence type="ECO:0000256" key="7">
    <source>
        <dbReference type="ARBA" id="ARBA00023242"/>
    </source>
</evidence>
<evidence type="ECO:0000313" key="16">
    <source>
        <dbReference type="Proteomes" id="UP001140172"/>
    </source>
</evidence>
<gene>
    <name evidence="15" type="primary">ADA2</name>
    <name evidence="15" type="ORF">GGI15_004329</name>
</gene>
<dbReference type="PROSITE" id="PS50934">
    <property type="entry name" value="SWIRM"/>
    <property type="match status" value="1"/>
</dbReference>
<evidence type="ECO:0000256" key="8">
    <source>
        <dbReference type="PROSITE-ProRule" id="PRU00228"/>
    </source>
</evidence>
<dbReference type="AlphaFoldDB" id="A0A9W8H3P1"/>
<evidence type="ECO:0000256" key="1">
    <source>
        <dbReference type="ARBA" id="ARBA00004123"/>
    </source>
</evidence>
<dbReference type="CDD" id="cd02335">
    <property type="entry name" value="ZZ_ADA2"/>
    <property type="match status" value="1"/>
</dbReference>
<evidence type="ECO:0000313" key="15">
    <source>
        <dbReference type="EMBL" id="KAJ2777961.1"/>
    </source>
</evidence>
<evidence type="ECO:0000259" key="11">
    <source>
        <dbReference type="PROSITE" id="PS50135"/>
    </source>
</evidence>
<proteinExistence type="predicted"/>
<dbReference type="FunFam" id="1.10.10.60:FF:000115">
    <property type="entry name" value="Transcriptional adapter 2"/>
    <property type="match status" value="1"/>
</dbReference>
<dbReference type="Pfam" id="PF00249">
    <property type="entry name" value="Myb_DNA-binding"/>
    <property type="match status" value="1"/>
</dbReference>
<feature type="domain" description="ZZ-type" evidence="11">
    <location>
        <begin position="19"/>
        <end position="75"/>
    </location>
</feature>
<feature type="domain" description="HTH myb-type" evidence="14">
    <location>
        <begin position="82"/>
        <end position="129"/>
    </location>
</feature>
<dbReference type="PANTHER" id="PTHR12374">
    <property type="entry name" value="TRANSCRIPTIONAL ADAPTOR 2 ADA2 -RELATED"/>
    <property type="match status" value="1"/>
</dbReference>
<accession>A0A9W8H3P1</accession>
<evidence type="ECO:0000259" key="14">
    <source>
        <dbReference type="PROSITE" id="PS51294"/>
    </source>
</evidence>
<feature type="compositionally biased region" description="Low complexity" evidence="9">
    <location>
        <begin position="529"/>
        <end position="541"/>
    </location>
</feature>
<dbReference type="InterPro" id="IPR000433">
    <property type="entry name" value="Znf_ZZ"/>
</dbReference>
<evidence type="ECO:0000256" key="3">
    <source>
        <dbReference type="ARBA" id="ARBA00022771"/>
    </source>
</evidence>
<dbReference type="FunFam" id="3.30.60.90:FF:000008">
    <property type="entry name" value="Transcriptional adapter 2"/>
    <property type="match status" value="1"/>
</dbReference>
<comment type="subcellular location">
    <subcellularLocation>
        <location evidence="1">Nucleus</location>
    </subcellularLocation>
</comment>
<evidence type="ECO:0000256" key="4">
    <source>
        <dbReference type="ARBA" id="ARBA00022833"/>
    </source>
</evidence>
<keyword evidence="5" id="KW-0805">Transcription regulation</keyword>
<dbReference type="CDD" id="cd00167">
    <property type="entry name" value="SANT"/>
    <property type="match status" value="1"/>
</dbReference>
<keyword evidence="3 8" id="KW-0863">Zinc-finger</keyword>
<keyword evidence="2" id="KW-0479">Metal-binding</keyword>
<dbReference type="GO" id="GO:0008270">
    <property type="term" value="F:zinc ion binding"/>
    <property type="evidence" value="ECO:0007669"/>
    <property type="project" value="UniProtKB-KW"/>
</dbReference>
<keyword evidence="6" id="KW-0804">Transcription</keyword>
<feature type="region of interest" description="Disordered" evidence="9">
    <location>
        <begin position="458"/>
        <end position="485"/>
    </location>
</feature>
<feature type="domain" description="SWIRM" evidence="12">
    <location>
        <begin position="361"/>
        <end position="456"/>
    </location>
</feature>